<dbReference type="Proteomes" id="UP000051124">
    <property type="component" value="Unassembled WGS sequence"/>
</dbReference>
<dbReference type="EMBL" id="LIZT01000033">
    <property type="protein sequence ID" value="KPJ49998.1"/>
    <property type="molecule type" value="Genomic_DNA"/>
</dbReference>
<accession>A0A0S7WIL0</accession>
<dbReference type="InterPro" id="IPR020627">
    <property type="entry name" value="KhpA"/>
</dbReference>
<name>A0A0S7WIL0_UNCT6</name>
<organism evidence="4 5">
    <name type="scientific">candidate division TA06 bacterium DG_26</name>
    <dbReference type="NCBI Taxonomy" id="1703771"/>
    <lineage>
        <taxon>Bacteria</taxon>
        <taxon>Bacteria division TA06</taxon>
    </lineage>
</organism>
<dbReference type="GO" id="GO:0005737">
    <property type="term" value="C:cytoplasm"/>
    <property type="evidence" value="ECO:0007669"/>
    <property type="project" value="UniProtKB-SubCell"/>
</dbReference>
<keyword evidence="1 3" id="KW-0963">Cytoplasm</keyword>
<proteinExistence type="inferred from homology"/>
<evidence type="ECO:0000313" key="4">
    <source>
        <dbReference type="EMBL" id="KPJ49998.1"/>
    </source>
</evidence>
<dbReference type="GO" id="GO:0009252">
    <property type="term" value="P:peptidoglycan biosynthetic process"/>
    <property type="evidence" value="ECO:0007669"/>
    <property type="project" value="UniProtKB-UniRule"/>
</dbReference>
<dbReference type="GO" id="GO:0008360">
    <property type="term" value="P:regulation of cell shape"/>
    <property type="evidence" value="ECO:0007669"/>
    <property type="project" value="UniProtKB-KW"/>
</dbReference>
<evidence type="ECO:0000313" key="5">
    <source>
        <dbReference type="Proteomes" id="UP000051124"/>
    </source>
</evidence>
<dbReference type="GO" id="GO:0071555">
    <property type="term" value="P:cell wall organization"/>
    <property type="evidence" value="ECO:0007669"/>
    <property type="project" value="UniProtKB-KW"/>
</dbReference>
<keyword evidence="2 3" id="KW-0694">RNA-binding</keyword>
<sequence>MRELIEEIAKALVDHPDSVDVKEIEGGKTVVYELRVGAGDMGKIVGRGGKTVDAIRTIVTAASMKKGKRAIVEIVE</sequence>
<reference evidence="4 5" key="1">
    <citation type="journal article" date="2015" name="Microbiome">
        <title>Genomic resolution of linkages in carbon, nitrogen, and sulfur cycling among widespread estuary sediment bacteria.</title>
        <authorList>
            <person name="Baker B.J."/>
            <person name="Lazar C.S."/>
            <person name="Teske A.P."/>
            <person name="Dick G.J."/>
        </authorList>
    </citation>
    <scope>NUCLEOTIDE SEQUENCE [LARGE SCALE GENOMIC DNA]</scope>
    <source>
        <strain evidence="4">DG_26</strain>
    </source>
</reference>
<keyword evidence="3" id="KW-0143">Chaperone</keyword>
<comment type="similarity">
    <text evidence="3">Belongs to the KhpA RNA-binding protein family.</text>
</comment>
<dbReference type="PANTHER" id="PTHR34654">
    <property type="entry name" value="UPF0109 PROTEIN SCO5592"/>
    <property type="match status" value="1"/>
</dbReference>
<dbReference type="SUPFAM" id="SSF54814">
    <property type="entry name" value="Prokaryotic type KH domain (KH-domain type II)"/>
    <property type="match status" value="1"/>
</dbReference>
<comment type="caution">
    <text evidence="4">The sequence shown here is derived from an EMBL/GenBank/DDBJ whole genome shotgun (WGS) entry which is preliminary data.</text>
</comment>
<dbReference type="Gene3D" id="3.30.300.20">
    <property type="match status" value="1"/>
</dbReference>
<keyword evidence="3" id="KW-0133">Cell shape</keyword>
<comment type="subunit">
    <text evidence="3">Forms a complex with KhpB.</text>
</comment>
<dbReference type="PROSITE" id="PS50084">
    <property type="entry name" value="KH_TYPE_1"/>
    <property type="match status" value="1"/>
</dbReference>
<dbReference type="AlphaFoldDB" id="A0A0S7WIL0"/>
<dbReference type="GO" id="GO:0003723">
    <property type="term" value="F:RNA binding"/>
    <property type="evidence" value="ECO:0007669"/>
    <property type="project" value="UniProtKB-UniRule"/>
</dbReference>
<dbReference type="CDD" id="cd22533">
    <property type="entry name" value="KH-II_YlqC-like"/>
    <property type="match status" value="1"/>
</dbReference>
<dbReference type="PANTHER" id="PTHR34654:SF1">
    <property type="entry name" value="RNA-BINDING PROTEIN KHPA"/>
    <property type="match status" value="1"/>
</dbReference>
<dbReference type="InterPro" id="IPR009019">
    <property type="entry name" value="KH_sf_prok-type"/>
</dbReference>
<protein>
    <recommendedName>
        <fullName evidence="3">RNA-binding protein KhpA</fullName>
    </recommendedName>
    <alternativeName>
        <fullName evidence="3">KH-domain protein A</fullName>
    </alternativeName>
</protein>
<dbReference type="InterPro" id="IPR015946">
    <property type="entry name" value="KH_dom-like_a/b"/>
</dbReference>
<gene>
    <name evidence="3" type="primary">khpA</name>
    <name evidence="4" type="ORF">AMJ40_04190</name>
</gene>
<keyword evidence="3" id="KW-0961">Cell wall biogenesis/degradation</keyword>
<comment type="function">
    <text evidence="3">A probable RNA chaperone. Forms a complex with KhpB which binds to cellular RNA and controls its expression. Plays a role in peptidoglycan (PG) homeostasis and cell length regulation.</text>
</comment>
<comment type="subcellular location">
    <subcellularLocation>
        <location evidence="3">Cytoplasm</location>
    </subcellularLocation>
</comment>
<evidence type="ECO:0000256" key="2">
    <source>
        <dbReference type="ARBA" id="ARBA00022884"/>
    </source>
</evidence>
<evidence type="ECO:0000256" key="1">
    <source>
        <dbReference type="ARBA" id="ARBA00022490"/>
    </source>
</evidence>
<dbReference type="HAMAP" id="MF_00088">
    <property type="entry name" value="KhpA"/>
    <property type="match status" value="1"/>
</dbReference>
<dbReference type="Pfam" id="PF13083">
    <property type="entry name" value="KH_KhpA-B"/>
    <property type="match status" value="1"/>
</dbReference>
<evidence type="ECO:0000256" key="3">
    <source>
        <dbReference type="HAMAP-Rule" id="MF_00088"/>
    </source>
</evidence>